<dbReference type="GO" id="GO:0004866">
    <property type="term" value="F:endopeptidase inhibitor activity"/>
    <property type="evidence" value="ECO:0007669"/>
    <property type="project" value="InterPro"/>
</dbReference>
<dbReference type="Pfam" id="PF00197">
    <property type="entry name" value="Kunitz_legume"/>
    <property type="match status" value="1"/>
</dbReference>
<proteinExistence type="inferred from homology"/>
<keyword evidence="4" id="KW-1185">Reference proteome</keyword>
<dbReference type="Proteomes" id="UP000436088">
    <property type="component" value="Unassembled WGS sequence"/>
</dbReference>
<dbReference type="InterPro" id="IPR002160">
    <property type="entry name" value="Prot_inh_Kunz-lg"/>
</dbReference>
<gene>
    <name evidence="3" type="ORF">F3Y22_tig00110988pilonHSYRG00428</name>
</gene>
<evidence type="ECO:0000313" key="4">
    <source>
        <dbReference type="Proteomes" id="UP000436088"/>
    </source>
</evidence>
<comment type="caution">
    <text evidence="3">The sequence shown here is derived from an EMBL/GenBank/DDBJ whole genome shotgun (WGS) entry which is preliminary data.</text>
</comment>
<dbReference type="EMBL" id="VEPZ02001191">
    <property type="protein sequence ID" value="KAE8688342.1"/>
    <property type="molecule type" value="Genomic_DNA"/>
</dbReference>
<protein>
    <submittedName>
        <fullName evidence="3">Kunitz family trypsin and protease inhibitor protein</fullName>
    </submittedName>
</protein>
<keyword evidence="2" id="KW-1015">Disulfide bond</keyword>
<dbReference type="AlphaFoldDB" id="A0A6A2ZBC0"/>
<dbReference type="PANTHER" id="PTHR33107">
    <property type="entry name" value="KUNITZ TRYPSIN INHIBITOR 2"/>
    <property type="match status" value="1"/>
</dbReference>
<dbReference type="Gene3D" id="2.80.10.50">
    <property type="match status" value="1"/>
</dbReference>
<reference evidence="3" key="1">
    <citation type="submission" date="2019-09" db="EMBL/GenBank/DDBJ databases">
        <title>Draft genome information of white flower Hibiscus syriacus.</title>
        <authorList>
            <person name="Kim Y.-M."/>
        </authorList>
    </citation>
    <scope>NUCLEOTIDE SEQUENCE [LARGE SCALE GENOMIC DNA]</scope>
    <source>
        <strain evidence="3">YM2019G1</strain>
    </source>
</reference>
<comment type="similarity">
    <text evidence="1">Belongs to the protease inhibitor I3 (leguminous Kunitz-type inhibitor) family.</text>
</comment>
<evidence type="ECO:0000256" key="2">
    <source>
        <dbReference type="ARBA" id="ARBA00023157"/>
    </source>
</evidence>
<sequence>MRRRAQWVLAFDESLLKFVVATSGRETLNNRFKIERFEDDYKLAFCPGVCDTCRPVCGDLGVFIDDDGIRRLVLADEPLKQNVQRGDLKPENLDLRVAIYYGIPSTSSVLAFDPIRRLLAIGTLTAVGNCRIMLWLRIQQGCSPYVESGLLQPLILDQYDTNEAEAGSREQNVIATISSHYDKKQQLKKPCNVNTGD</sequence>
<evidence type="ECO:0000313" key="3">
    <source>
        <dbReference type="EMBL" id="KAE8688342.1"/>
    </source>
</evidence>
<dbReference type="InterPro" id="IPR011065">
    <property type="entry name" value="Kunitz_inhibitor_STI-like_sf"/>
</dbReference>
<dbReference type="PANTHER" id="PTHR33107:SF81">
    <property type="entry name" value="TRYPSIN INHIBITOR A"/>
    <property type="match status" value="1"/>
</dbReference>
<dbReference type="SUPFAM" id="SSF50386">
    <property type="entry name" value="STI-like"/>
    <property type="match status" value="1"/>
</dbReference>
<organism evidence="3 4">
    <name type="scientific">Hibiscus syriacus</name>
    <name type="common">Rose of Sharon</name>
    <dbReference type="NCBI Taxonomy" id="106335"/>
    <lineage>
        <taxon>Eukaryota</taxon>
        <taxon>Viridiplantae</taxon>
        <taxon>Streptophyta</taxon>
        <taxon>Embryophyta</taxon>
        <taxon>Tracheophyta</taxon>
        <taxon>Spermatophyta</taxon>
        <taxon>Magnoliopsida</taxon>
        <taxon>eudicotyledons</taxon>
        <taxon>Gunneridae</taxon>
        <taxon>Pentapetalae</taxon>
        <taxon>rosids</taxon>
        <taxon>malvids</taxon>
        <taxon>Malvales</taxon>
        <taxon>Malvaceae</taxon>
        <taxon>Malvoideae</taxon>
        <taxon>Hibiscus</taxon>
    </lineage>
</organism>
<name>A0A6A2ZBC0_HIBSY</name>
<accession>A0A6A2ZBC0</accession>
<keyword evidence="3" id="KW-0646">Protease inhibitor</keyword>
<evidence type="ECO:0000256" key="1">
    <source>
        <dbReference type="ARBA" id="ARBA00005440"/>
    </source>
</evidence>